<dbReference type="Pfam" id="PF01823">
    <property type="entry name" value="MACPF"/>
    <property type="match status" value="1"/>
</dbReference>
<keyword evidence="3" id="KW-1185">Reference proteome</keyword>
<dbReference type="PROSITE" id="PS51412">
    <property type="entry name" value="MACPF_2"/>
    <property type="match status" value="1"/>
</dbReference>
<dbReference type="EMBL" id="ML179916">
    <property type="protein sequence ID" value="THU80324.1"/>
    <property type="molecule type" value="Genomic_DNA"/>
</dbReference>
<proteinExistence type="predicted"/>
<organism evidence="2 3">
    <name type="scientific">Dendrothele bispora (strain CBS 962.96)</name>
    <dbReference type="NCBI Taxonomy" id="1314807"/>
    <lineage>
        <taxon>Eukaryota</taxon>
        <taxon>Fungi</taxon>
        <taxon>Dikarya</taxon>
        <taxon>Basidiomycota</taxon>
        <taxon>Agaricomycotina</taxon>
        <taxon>Agaricomycetes</taxon>
        <taxon>Agaricomycetidae</taxon>
        <taxon>Agaricales</taxon>
        <taxon>Agaricales incertae sedis</taxon>
        <taxon>Dendrothele</taxon>
    </lineage>
</organism>
<dbReference type="AlphaFoldDB" id="A0A4S8KWH2"/>
<name>A0A4S8KWH2_DENBC</name>
<accession>A0A4S8KWH2</accession>
<reference evidence="2 3" key="1">
    <citation type="journal article" date="2019" name="Nat. Ecol. Evol.">
        <title>Megaphylogeny resolves global patterns of mushroom evolution.</title>
        <authorList>
            <person name="Varga T."/>
            <person name="Krizsan K."/>
            <person name="Foldi C."/>
            <person name="Dima B."/>
            <person name="Sanchez-Garcia M."/>
            <person name="Sanchez-Ramirez S."/>
            <person name="Szollosi G.J."/>
            <person name="Szarkandi J.G."/>
            <person name="Papp V."/>
            <person name="Albert L."/>
            <person name="Andreopoulos W."/>
            <person name="Angelini C."/>
            <person name="Antonin V."/>
            <person name="Barry K.W."/>
            <person name="Bougher N.L."/>
            <person name="Buchanan P."/>
            <person name="Buyck B."/>
            <person name="Bense V."/>
            <person name="Catcheside P."/>
            <person name="Chovatia M."/>
            <person name="Cooper J."/>
            <person name="Damon W."/>
            <person name="Desjardin D."/>
            <person name="Finy P."/>
            <person name="Geml J."/>
            <person name="Haridas S."/>
            <person name="Hughes K."/>
            <person name="Justo A."/>
            <person name="Karasinski D."/>
            <person name="Kautmanova I."/>
            <person name="Kiss B."/>
            <person name="Kocsube S."/>
            <person name="Kotiranta H."/>
            <person name="LaButti K.M."/>
            <person name="Lechner B.E."/>
            <person name="Liimatainen K."/>
            <person name="Lipzen A."/>
            <person name="Lukacs Z."/>
            <person name="Mihaltcheva S."/>
            <person name="Morgado L.N."/>
            <person name="Niskanen T."/>
            <person name="Noordeloos M.E."/>
            <person name="Ohm R.A."/>
            <person name="Ortiz-Santana B."/>
            <person name="Ovrebo C."/>
            <person name="Racz N."/>
            <person name="Riley R."/>
            <person name="Savchenko A."/>
            <person name="Shiryaev A."/>
            <person name="Soop K."/>
            <person name="Spirin V."/>
            <person name="Szebenyi C."/>
            <person name="Tomsovsky M."/>
            <person name="Tulloss R.E."/>
            <person name="Uehling J."/>
            <person name="Grigoriev I.V."/>
            <person name="Vagvolgyi C."/>
            <person name="Papp T."/>
            <person name="Martin F.M."/>
            <person name="Miettinen O."/>
            <person name="Hibbett D.S."/>
            <person name="Nagy L.G."/>
        </authorList>
    </citation>
    <scope>NUCLEOTIDE SEQUENCE [LARGE SCALE GENOMIC DNA]</scope>
    <source>
        <strain evidence="2 3">CBS 962.96</strain>
    </source>
</reference>
<feature type="domain" description="MACPF" evidence="1">
    <location>
        <begin position="1"/>
        <end position="318"/>
    </location>
</feature>
<evidence type="ECO:0000259" key="1">
    <source>
        <dbReference type="PROSITE" id="PS51412"/>
    </source>
</evidence>
<dbReference type="OrthoDB" id="4250793at2759"/>
<evidence type="ECO:0000313" key="2">
    <source>
        <dbReference type="EMBL" id="THU80324.1"/>
    </source>
</evidence>
<protein>
    <recommendedName>
        <fullName evidence="1">MACPF domain-containing protein</fullName>
    </recommendedName>
</protein>
<dbReference type="Proteomes" id="UP000297245">
    <property type="component" value="Unassembled WGS sequence"/>
</dbReference>
<evidence type="ECO:0000313" key="3">
    <source>
        <dbReference type="Proteomes" id="UP000297245"/>
    </source>
</evidence>
<sequence length="425" mass="46670">MVRHLEALNWLGRGIDMVSLTPFSMEAVKPYIKSHRIIAIQNDKTTHKVIIGQDEYTVPCVVSASPGEAVQANYVTYSSGDEAFEKFESDPGVAGRVAVIPPKTHCLRKSLPSDYQFSFYGVNMETYSASLTEYVDFIDADLLLPEIKKLPQPFSNEPSVVAAYRALFGEFGSHVITSTTLGARCNIITWASNKYPDINQNWRRYVAASVRGLNSQGKFDKTVLEEPYFKIFQTIAQTSFTLLGGEKKLAESIMQGNHNYDNYTQWLGTAEQTPALVSVSVTGLWSVLRDSNNSQLRQSANEIEKAFQAIIENQAKTPVTSLVILEAESGVAELGLLTPGASIGVGGPMPNFDPTTQNVIGLSETRVRVGESGASRKSRIVPFYIVNDGSPIDISVNRDQGYANVNINGVGFSLHVLPTSRLLWD</sequence>
<gene>
    <name evidence="2" type="ORF">K435DRAFT_874504</name>
</gene>
<dbReference type="InterPro" id="IPR020864">
    <property type="entry name" value="MACPF"/>
</dbReference>